<keyword evidence="2" id="KW-0560">Oxidoreductase</keyword>
<dbReference type="RefSeq" id="WP_378519651.1">
    <property type="nucleotide sequence ID" value="NZ_CBCSDI010000033.1"/>
</dbReference>
<accession>A0ABV6E4D9</accession>
<dbReference type="Pfam" id="PF01494">
    <property type="entry name" value="FAD_binding_3"/>
    <property type="match status" value="1"/>
</dbReference>
<dbReference type="InterPro" id="IPR002938">
    <property type="entry name" value="FAD-bd"/>
</dbReference>
<comment type="caution">
    <text evidence="2">The sequence shown here is derived from an EMBL/GenBank/DDBJ whole genome shotgun (WGS) entry which is preliminary data.</text>
</comment>
<dbReference type="PANTHER" id="PTHR42685">
    <property type="entry name" value="GERANYLGERANYL DIPHOSPHATE REDUCTASE"/>
    <property type="match status" value="1"/>
</dbReference>
<dbReference type="InterPro" id="IPR036188">
    <property type="entry name" value="FAD/NAD-bd_sf"/>
</dbReference>
<gene>
    <name evidence="2" type="ORF">ACFFJG_15310</name>
</gene>
<dbReference type="PANTHER" id="PTHR42685:SF19">
    <property type="entry name" value="POSSIBLE OXIDOREDUCTASE"/>
    <property type="match status" value="1"/>
</dbReference>
<dbReference type="EC" id="1.-.-.-" evidence="2"/>
<evidence type="ECO:0000259" key="1">
    <source>
        <dbReference type="Pfam" id="PF01494"/>
    </source>
</evidence>
<dbReference type="Gene3D" id="3.50.50.60">
    <property type="entry name" value="FAD/NAD(P)-binding domain"/>
    <property type="match status" value="1"/>
</dbReference>
<name>A0ABV6E4D9_9ACTN</name>
<dbReference type="Proteomes" id="UP001589698">
    <property type="component" value="Unassembled WGS sequence"/>
</dbReference>
<dbReference type="InterPro" id="IPR050407">
    <property type="entry name" value="Geranylgeranyl_reductase"/>
</dbReference>
<dbReference type="EMBL" id="JBHLXH010000002">
    <property type="protein sequence ID" value="MFC0223855.1"/>
    <property type="molecule type" value="Genomic_DNA"/>
</dbReference>
<keyword evidence="3" id="KW-1185">Reference proteome</keyword>
<dbReference type="GO" id="GO:0016491">
    <property type="term" value="F:oxidoreductase activity"/>
    <property type="evidence" value="ECO:0007669"/>
    <property type="project" value="UniProtKB-KW"/>
</dbReference>
<sequence length="345" mass="36745">MRDLVVAGGGPVGMAAALHAHRLGLDVVVREPRTGPIDKACGEGLMPGAVAELATLGIHPHGRELSGIRYLSATPGRPATAPFSHGPGRGVRRTVLHTALAERLAEAGVPVEQRAVGDVRQDDDHVVVDGEPARHLLAADGLHSPVRRMLGLDSPGTARPRFGFRCHVEQEPWTSFVEVHWSERAEVYLTPVADDLVGVAVLVGRGARFDDVLEDFPALRERLTGRRSKVLGAGPLRQSARTRAAGRVLLAGDAGGYVDALTGEGIALGLAQARAAVSCIVGGRTHDYDRVARRLALRHELLTRALVGSTAYGPVRRMLVPAARRAPWVFRAAVDQLSRPIVVPS</sequence>
<organism evidence="2 3">
    <name type="scientific">Nocardioides zeicaulis</name>
    <dbReference type="NCBI Taxonomy" id="1776857"/>
    <lineage>
        <taxon>Bacteria</taxon>
        <taxon>Bacillati</taxon>
        <taxon>Actinomycetota</taxon>
        <taxon>Actinomycetes</taxon>
        <taxon>Propionibacteriales</taxon>
        <taxon>Nocardioidaceae</taxon>
        <taxon>Nocardioides</taxon>
    </lineage>
</organism>
<protein>
    <submittedName>
        <fullName evidence="2">NAD(P)/FAD-dependent oxidoreductase</fullName>
        <ecNumber evidence="2">1.-.-.-</ecNumber>
    </submittedName>
</protein>
<proteinExistence type="predicted"/>
<feature type="domain" description="FAD-binding" evidence="1">
    <location>
        <begin position="4"/>
        <end position="164"/>
    </location>
</feature>
<dbReference type="SUPFAM" id="SSF51905">
    <property type="entry name" value="FAD/NAD(P)-binding domain"/>
    <property type="match status" value="1"/>
</dbReference>
<evidence type="ECO:0000313" key="3">
    <source>
        <dbReference type="Proteomes" id="UP001589698"/>
    </source>
</evidence>
<evidence type="ECO:0000313" key="2">
    <source>
        <dbReference type="EMBL" id="MFC0223855.1"/>
    </source>
</evidence>
<dbReference type="PRINTS" id="PR00420">
    <property type="entry name" value="RNGMNOXGNASE"/>
</dbReference>
<reference evidence="2 3" key="1">
    <citation type="submission" date="2024-09" db="EMBL/GenBank/DDBJ databases">
        <authorList>
            <person name="Sun Q."/>
            <person name="Mori K."/>
        </authorList>
    </citation>
    <scope>NUCLEOTIDE SEQUENCE [LARGE SCALE GENOMIC DNA]</scope>
    <source>
        <strain evidence="2 3">CCM 8654</strain>
    </source>
</reference>